<dbReference type="EMBL" id="JAEAGR010000003">
    <property type="protein sequence ID" value="MBH1940229.1"/>
    <property type="molecule type" value="Genomic_DNA"/>
</dbReference>
<evidence type="ECO:0000256" key="3">
    <source>
        <dbReference type="ARBA" id="ARBA00023015"/>
    </source>
</evidence>
<dbReference type="InterPro" id="IPR036390">
    <property type="entry name" value="WH_DNA-bd_sf"/>
</dbReference>
<comment type="caution">
    <text evidence="8">The sequence shown here is derived from an EMBL/GenBank/DDBJ whole genome shotgun (WGS) entry which is preliminary data.</text>
</comment>
<dbReference type="SUPFAM" id="SSF55804">
    <property type="entry name" value="Phoshotransferase/anion transport protein"/>
    <property type="match status" value="1"/>
</dbReference>
<dbReference type="Pfam" id="PF00359">
    <property type="entry name" value="PTS_EIIA_2"/>
    <property type="match status" value="1"/>
</dbReference>
<sequence>MDFSPRLRQILLILLSEDQIISVKKLADEIKVSKRTVQRELEYVGSSLSKYKVSLQTKTGLGIWLEGNKEDKEKLYTMLQEQDVIDSSNKDERRKNLILEMLKDRTPKKLYYYANIFDVSEATISNDMEAVSGWFDQFHLTIIRKQGYGVALEGSEKSYRIAVRRFIDENIDNIDILKYMEENERTVFDILKDREGQNIYHLLNNEVLRQVITCFQSIRDKRLTRLTENSYIGLILHVTIAINRILQQEIIETDQELLDKLTKNEDYDLAMRIANSLEEEFQIEIPDIEIAYILLHIKGSKLQYIDDNEVENENKRERQEILDFIHDMIEVYDQEISYELKQDEEFITGLATHMQPTFLRLKNHMIISNPLLQQIQDTYPDIYKKCVRVGNLITQRYGFQVPEEEIGFLAMHFGAACVRLENQKESKRKVDIGIVCASGIGISRLMLSKLRRFLKDRAELTTYGKEELTPHQLNKMDFLISSIRLDEMDADIIRVSPLLLDNDLERIDAKVRVYAKTPKKTKPDNEFSKQLDQVNFIATQIKYLIKEFQCIKVSSSITFDELLVAITERLSPYNEKRIIIQEDIKKREKLSSQIIPEYDFALLHSRTKGVIRPCFSVCVTNGLGSFKDPYFQNIHAVIIMLIPENDRVNENSEIMGYLSGVLIEKNYFLETIFTGDRDNIREVFAKELKQYFNQYLERV</sequence>
<dbReference type="Gene3D" id="1.10.10.10">
    <property type="entry name" value="Winged helix-like DNA-binding domain superfamily/Winged helix DNA-binding domain"/>
    <property type="match status" value="1"/>
</dbReference>
<dbReference type="Pfam" id="PF08279">
    <property type="entry name" value="HTH_11"/>
    <property type="match status" value="1"/>
</dbReference>
<organism evidence="8 9">
    <name type="scientific">Mobilitalea sibirica</name>
    <dbReference type="NCBI Taxonomy" id="1462919"/>
    <lineage>
        <taxon>Bacteria</taxon>
        <taxon>Bacillati</taxon>
        <taxon>Bacillota</taxon>
        <taxon>Clostridia</taxon>
        <taxon>Lachnospirales</taxon>
        <taxon>Lachnospiraceae</taxon>
        <taxon>Mobilitalea</taxon>
    </lineage>
</organism>
<keyword evidence="9" id="KW-1185">Reference proteome</keyword>
<evidence type="ECO:0000313" key="9">
    <source>
        <dbReference type="Proteomes" id="UP000623269"/>
    </source>
</evidence>
<dbReference type="InterPro" id="IPR050661">
    <property type="entry name" value="BglG_antiterminators"/>
</dbReference>
<dbReference type="InterPro" id="IPR011608">
    <property type="entry name" value="PRD"/>
</dbReference>
<dbReference type="InterPro" id="IPR016152">
    <property type="entry name" value="PTrfase/Anion_transptr"/>
</dbReference>
<keyword evidence="2" id="KW-0677">Repeat</keyword>
<keyword evidence="4" id="KW-0804">Transcription</keyword>
<gene>
    <name evidence="8" type="ORF">I5677_04875</name>
</gene>
<evidence type="ECO:0000259" key="7">
    <source>
        <dbReference type="PROSITE" id="PS51372"/>
    </source>
</evidence>
<dbReference type="AlphaFoldDB" id="A0A8J7H1E9"/>
<dbReference type="PROSITE" id="PS51094">
    <property type="entry name" value="PTS_EIIA_TYPE_2"/>
    <property type="match status" value="1"/>
</dbReference>
<dbReference type="Pfam" id="PF00874">
    <property type="entry name" value="PRD"/>
    <property type="match status" value="2"/>
</dbReference>
<keyword evidence="3" id="KW-0805">Transcription regulation</keyword>
<dbReference type="SUPFAM" id="SSF63520">
    <property type="entry name" value="PTS-regulatory domain, PRD"/>
    <property type="match status" value="2"/>
</dbReference>
<dbReference type="PANTHER" id="PTHR30185:SF18">
    <property type="entry name" value="TRANSCRIPTIONAL REGULATOR MTLR"/>
    <property type="match status" value="1"/>
</dbReference>
<dbReference type="GO" id="GO:0008982">
    <property type="term" value="F:protein-N(PI)-phosphohistidine-sugar phosphotransferase activity"/>
    <property type="evidence" value="ECO:0007669"/>
    <property type="project" value="InterPro"/>
</dbReference>
<dbReference type="PANTHER" id="PTHR30185">
    <property type="entry name" value="CRYPTIC BETA-GLUCOSIDE BGL OPERON ANTITERMINATOR"/>
    <property type="match status" value="1"/>
</dbReference>
<dbReference type="PROSITE" id="PS51099">
    <property type="entry name" value="PTS_EIIB_TYPE_2"/>
    <property type="match status" value="1"/>
</dbReference>
<dbReference type="InterPro" id="IPR036095">
    <property type="entry name" value="PTS_EIIB-like_sf"/>
</dbReference>
<name>A0A8J7H1E9_9FIRM</name>
<dbReference type="RefSeq" id="WP_197660445.1">
    <property type="nucleotide sequence ID" value="NZ_JAEAGR010000003.1"/>
</dbReference>
<proteinExistence type="predicted"/>
<feature type="domain" description="PTS EIIB type-2" evidence="6">
    <location>
        <begin position="430"/>
        <end position="519"/>
    </location>
</feature>
<feature type="domain" description="PTS EIIA type-2" evidence="5">
    <location>
        <begin position="542"/>
        <end position="687"/>
    </location>
</feature>
<dbReference type="GO" id="GO:0006355">
    <property type="term" value="P:regulation of DNA-templated transcription"/>
    <property type="evidence" value="ECO:0007669"/>
    <property type="project" value="InterPro"/>
</dbReference>
<dbReference type="CDD" id="cd05568">
    <property type="entry name" value="PTS_IIB_bgl_like"/>
    <property type="match status" value="1"/>
</dbReference>
<dbReference type="InterPro" id="IPR013196">
    <property type="entry name" value="HTH_11"/>
</dbReference>
<dbReference type="InterPro" id="IPR036388">
    <property type="entry name" value="WH-like_DNA-bd_sf"/>
</dbReference>
<dbReference type="Gene3D" id="3.40.50.2300">
    <property type="match status" value="1"/>
</dbReference>
<dbReference type="InterPro" id="IPR002178">
    <property type="entry name" value="PTS_EIIA_type-2_dom"/>
</dbReference>
<evidence type="ECO:0000256" key="2">
    <source>
        <dbReference type="ARBA" id="ARBA00022737"/>
    </source>
</evidence>
<accession>A0A8J7H1E9</accession>
<dbReference type="PROSITE" id="PS51372">
    <property type="entry name" value="PRD_2"/>
    <property type="match status" value="2"/>
</dbReference>
<feature type="domain" description="PRD" evidence="7">
    <location>
        <begin position="199"/>
        <end position="307"/>
    </location>
</feature>
<dbReference type="SUPFAM" id="SSF52794">
    <property type="entry name" value="PTS system IIB component-like"/>
    <property type="match status" value="1"/>
</dbReference>
<feature type="domain" description="PRD" evidence="7">
    <location>
        <begin position="316"/>
        <end position="423"/>
    </location>
</feature>
<evidence type="ECO:0000259" key="6">
    <source>
        <dbReference type="PROSITE" id="PS51099"/>
    </source>
</evidence>
<dbReference type="Gene3D" id="1.10.1790.10">
    <property type="entry name" value="PRD domain"/>
    <property type="match status" value="2"/>
</dbReference>
<reference evidence="8" key="1">
    <citation type="submission" date="2020-12" db="EMBL/GenBank/DDBJ databases">
        <title>M. sibirica DSM 26468T genome.</title>
        <authorList>
            <person name="Thieme N."/>
            <person name="Rettenmaier R."/>
            <person name="Zverlov V."/>
            <person name="Liebl W."/>
        </authorList>
    </citation>
    <scope>NUCLEOTIDE SEQUENCE</scope>
    <source>
        <strain evidence="8">DSM 26468</strain>
    </source>
</reference>
<evidence type="ECO:0000313" key="8">
    <source>
        <dbReference type="EMBL" id="MBH1940229.1"/>
    </source>
</evidence>
<evidence type="ECO:0000256" key="1">
    <source>
        <dbReference type="ARBA" id="ARBA00022679"/>
    </source>
</evidence>
<dbReference type="InterPro" id="IPR013011">
    <property type="entry name" value="PTS_EIIB_2"/>
</dbReference>
<dbReference type="SUPFAM" id="SSF46785">
    <property type="entry name" value="Winged helix' DNA-binding domain"/>
    <property type="match status" value="1"/>
</dbReference>
<dbReference type="InterPro" id="IPR036634">
    <property type="entry name" value="PRD_sf"/>
</dbReference>
<dbReference type="GO" id="GO:0009401">
    <property type="term" value="P:phosphoenolpyruvate-dependent sugar phosphotransferase system"/>
    <property type="evidence" value="ECO:0007669"/>
    <property type="project" value="InterPro"/>
</dbReference>
<evidence type="ECO:0000256" key="4">
    <source>
        <dbReference type="ARBA" id="ARBA00023163"/>
    </source>
</evidence>
<evidence type="ECO:0000259" key="5">
    <source>
        <dbReference type="PROSITE" id="PS51094"/>
    </source>
</evidence>
<dbReference type="Gene3D" id="3.40.930.10">
    <property type="entry name" value="Mannitol-specific EII, Chain A"/>
    <property type="match status" value="1"/>
</dbReference>
<keyword evidence="1" id="KW-0808">Transferase</keyword>
<dbReference type="Proteomes" id="UP000623269">
    <property type="component" value="Unassembled WGS sequence"/>
</dbReference>
<protein>
    <submittedName>
        <fullName evidence="8">BglG family transcription antiterminator</fullName>
    </submittedName>
</protein>